<dbReference type="GO" id="GO:0046872">
    <property type="term" value="F:metal ion binding"/>
    <property type="evidence" value="ECO:0007669"/>
    <property type="project" value="InterPro"/>
</dbReference>
<keyword evidence="1" id="KW-0067">ATP-binding</keyword>
<keyword evidence="1" id="KW-0547">Nucleotide-binding</keyword>
<accession>A0A1F8BGJ0</accession>
<dbReference type="GO" id="GO:0005524">
    <property type="term" value="F:ATP binding"/>
    <property type="evidence" value="ECO:0007669"/>
    <property type="project" value="UniProtKB-UniRule"/>
</dbReference>
<evidence type="ECO:0000259" key="2">
    <source>
        <dbReference type="PROSITE" id="PS50975"/>
    </source>
</evidence>
<dbReference type="InterPro" id="IPR016181">
    <property type="entry name" value="Acyl_CoA_acyltransferase"/>
</dbReference>
<evidence type="ECO:0000313" key="3">
    <source>
        <dbReference type="EMBL" id="OGM63050.1"/>
    </source>
</evidence>
<dbReference type="InterPro" id="IPR003806">
    <property type="entry name" value="ATP-grasp_PylC-type"/>
</dbReference>
<dbReference type="Pfam" id="PF02655">
    <property type="entry name" value="ATP-grasp_3"/>
    <property type="match status" value="1"/>
</dbReference>
<dbReference type="AlphaFoldDB" id="A0A1F8BGJ0"/>
<sequence>MVNLINLPEGVAGAVGKSPLIIGVGPSAWPRIIPGLFFPKYKIISYVDCLDNRLIRGLGLSVFSIKEEDPYFEISPESPGRILDNEISLKYLRSLEKPFVFLVYKSSLTLEKFCDREGWKFLGSRRDLAENFVENKKTFKEVLRKIGLESIPGENIPIENLTEEKLVYYQKIFGQEKLVLQLAEMTYGGGSGTLFVNEPQGLNEFSERVIGIRKSLVGKKKKIETVNVTPFITGVSASITCCATKYGVLTGPIQTQIIDIDEVGTVLSGRSGNFAGHDWSFRHYSQDIRDQAIKIAERFGEYIYQEGYKGIFGLDLIIDKNGHVWPVECNPRYTDAFPLVSMLQIEKGLVPFDILHCLEHLESDYRIDINKMNKCSEQIYEASQILIHSKIDGASVALGSLSAGIYKMRKNKLEYLRSGIILTDLTSEDEYLFTERAPDKSGRVCYPKGRIFRIVKRGGMLASEAKLKGNVSQLISQIYKKLRIVEANSGLKDNHGLKTLFTYKLLGAREDLNLGSCDMVNVLGSTNSGFRRPYKICWRKDLVDNIPIIGQIRSKRARKQINSDIKRLSLLGIEIKTIPEINQKEFSEWLGIYKKIISSKEKGFVLLDNNWLKRKIEKGKKAGAIFAYRNGNIIGGNVFFEVNKILGVGYGVSEKIPEFTGGLSLLLDYFFLEYAQKAGHFKVSFGQDTNLYGHDLSVGLLAYKAKLGFTPFKANKTYSVTTYFLNFEDFDDSIMFFSEEGNDLELNVITKERNEIELKAYLPQGIKSGNIFQTDKVVKEHRRLLLE</sequence>
<dbReference type="SUPFAM" id="SSF56059">
    <property type="entry name" value="Glutathione synthetase ATP-binding domain-like"/>
    <property type="match status" value="1"/>
</dbReference>
<dbReference type="Gene3D" id="3.30.470.20">
    <property type="entry name" value="ATP-grasp fold, B domain"/>
    <property type="match status" value="1"/>
</dbReference>
<dbReference type="Gene3D" id="3.40.630.30">
    <property type="match status" value="1"/>
</dbReference>
<dbReference type="InterPro" id="IPR011761">
    <property type="entry name" value="ATP-grasp"/>
</dbReference>
<dbReference type="PROSITE" id="PS50975">
    <property type="entry name" value="ATP_GRASP"/>
    <property type="match status" value="1"/>
</dbReference>
<dbReference type="STRING" id="1802519.A2961_03345"/>
<evidence type="ECO:0000256" key="1">
    <source>
        <dbReference type="PROSITE-ProRule" id="PRU00409"/>
    </source>
</evidence>
<proteinExistence type="predicted"/>
<feature type="domain" description="ATP-grasp" evidence="2">
    <location>
        <begin position="140"/>
        <end position="363"/>
    </location>
</feature>
<evidence type="ECO:0000313" key="4">
    <source>
        <dbReference type="Proteomes" id="UP000177082"/>
    </source>
</evidence>
<protein>
    <recommendedName>
        <fullName evidence="2">ATP-grasp domain-containing protein</fullName>
    </recommendedName>
</protein>
<reference evidence="3 4" key="1">
    <citation type="journal article" date="2016" name="Nat. Commun.">
        <title>Thousands of microbial genomes shed light on interconnected biogeochemical processes in an aquifer system.</title>
        <authorList>
            <person name="Anantharaman K."/>
            <person name="Brown C.T."/>
            <person name="Hug L.A."/>
            <person name="Sharon I."/>
            <person name="Castelle C.J."/>
            <person name="Probst A.J."/>
            <person name="Thomas B.C."/>
            <person name="Singh A."/>
            <person name="Wilkins M.J."/>
            <person name="Karaoz U."/>
            <person name="Brodie E.L."/>
            <person name="Williams K.H."/>
            <person name="Hubbard S.S."/>
            <person name="Banfield J.F."/>
        </authorList>
    </citation>
    <scope>NUCLEOTIDE SEQUENCE [LARGE SCALE GENOMIC DNA]</scope>
</reference>
<organism evidence="3 4">
    <name type="scientific">Candidatus Woesebacteria bacterium RIFCSPLOWO2_01_FULL_39_21</name>
    <dbReference type="NCBI Taxonomy" id="1802519"/>
    <lineage>
        <taxon>Bacteria</taxon>
        <taxon>Candidatus Woeseibacteriota</taxon>
    </lineage>
</organism>
<dbReference type="SUPFAM" id="SSF55729">
    <property type="entry name" value="Acyl-CoA N-acyltransferases (Nat)"/>
    <property type="match status" value="1"/>
</dbReference>
<dbReference type="Proteomes" id="UP000177082">
    <property type="component" value="Unassembled WGS sequence"/>
</dbReference>
<dbReference type="EMBL" id="MGHF01000021">
    <property type="protein sequence ID" value="OGM63050.1"/>
    <property type="molecule type" value="Genomic_DNA"/>
</dbReference>
<gene>
    <name evidence="3" type="ORF">A2961_03345</name>
</gene>
<comment type="caution">
    <text evidence="3">The sequence shown here is derived from an EMBL/GenBank/DDBJ whole genome shotgun (WGS) entry which is preliminary data.</text>
</comment>
<name>A0A1F8BGJ0_9BACT</name>